<feature type="binding site" evidence="7">
    <location>
        <position position="131"/>
    </location>
    <ligand>
        <name>Zn(2+)</name>
        <dbReference type="ChEBI" id="CHEBI:29105"/>
    </ligand>
</feature>
<evidence type="ECO:0000256" key="7">
    <source>
        <dbReference type="PIRSR" id="PIRSR602481-1"/>
    </source>
</evidence>
<sequence length="138" mass="15998">MKRESGYNTKQKEKLLEYLISNKEKHTNVQEISAFLSAEGSPVGVATIYRQLDKLVEQGLVRKYAFDGKTSACYQYIEDNEQCRSHFHLKCLSCGRLIHLDCEHLAELSHHIEEEHGFELDYSQTVFYGRCSDCKEDD</sequence>
<accession>A0A1H6HZN9</accession>
<dbReference type="GO" id="GO:1900376">
    <property type="term" value="P:regulation of secondary metabolite biosynthetic process"/>
    <property type="evidence" value="ECO:0007669"/>
    <property type="project" value="TreeGrafter"/>
</dbReference>
<dbReference type="Proteomes" id="UP000183190">
    <property type="component" value="Unassembled WGS sequence"/>
</dbReference>
<dbReference type="Gene3D" id="3.30.1490.190">
    <property type="match status" value="1"/>
</dbReference>
<protein>
    <submittedName>
        <fullName evidence="8">Fur family transcriptional regulator, ferric uptake regulator</fullName>
    </submittedName>
</protein>
<dbReference type="OrthoDB" id="8659436at2"/>
<evidence type="ECO:0000256" key="1">
    <source>
        <dbReference type="ARBA" id="ARBA00007957"/>
    </source>
</evidence>
<dbReference type="SUPFAM" id="SSF46785">
    <property type="entry name" value="Winged helix' DNA-binding domain"/>
    <property type="match status" value="1"/>
</dbReference>
<name>A0A1H6HZN9_RUMFL</name>
<dbReference type="EMBL" id="FNWV01000001">
    <property type="protein sequence ID" value="SEH41488.1"/>
    <property type="molecule type" value="Genomic_DNA"/>
</dbReference>
<keyword evidence="3 7" id="KW-0862">Zinc</keyword>
<dbReference type="CDD" id="cd07153">
    <property type="entry name" value="Fur_like"/>
    <property type="match status" value="1"/>
</dbReference>
<evidence type="ECO:0000256" key="2">
    <source>
        <dbReference type="ARBA" id="ARBA00022491"/>
    </source>
</evidence>
<evidence type="ECO:0000256" key="4">
    <source>
        <dbReference type="ARBA" id="ARBA00023015"/>
    </source>
</evidence>
<dbReference type="PANTHER" id="PTHR33202">
    <property type="entry name" value="ZINC UPTAKE REGULATION PROTEIN"/>
    <property type="match status" value="1"/>
</dbReference>
<dbReference type="GO" id="GO:0008270">
    <property type="term" value="F:zinc ion binding"/>
    <property type="evidence" value="ECO:0007669"/>
    <property type="project" value="TreeGrafter"/>
</dbReference>
<dbReference type="InterPro" id="IPR002481">
    <property type="entry name" value="FUR"/>
</dbReference>
<comment type="similarity">
    <text evidence="1">Belongs to the Fur family.</text>
</comment>
<keyword evidence="5" id="KW-0238">DNA-binding</keyword>
<dbReference type="GO" id="GO:0045892">
    <property type="term" value="P:negative regulation of DNA-templated transcription"/>
    <property type="evidence" value="ECO:0007669"/>
    <property type="project" value="TreeGrafter"/>
</dbReference>
<dbReference type="RefSeq" id="WP_074714325.1">
    <property type="nucleotide sequence ID" value="NZ_FNWV01000001.1"/>
</dbReference>
<keyword evidence="4" id="KW-0805">Transcription regulation</keyword>
<feature type="binding site" evidence="7">
    <location>
        <position position="94"/>
    </location>
    <ligand>
        <name>Zn(2+)</name>
        <dbReference type="ChEBI" id="CHEBI:29105"/>
    </ligand>
</feature>
<dbReference type="AlphaFoldDB" id="A0A1H6HZN9"/>
<feature type="binding site" evidence="7">
    <location>
        <position position="91"/>
    </location>
    <ligand>
        <name>Zn(2+)</name>
        <dbReference type="ChEBI" id="CHEBI:29105"/>
    </ligand>
</feature>
<dbReference type="Gene3D" id="1.10.10.10">
    <property type="entry name" value="Winged helix-like DNA-binding domain superfamily/Winged helix DNA-binding domain"/>
    <property type="match status" value="1"/>
</dbReference>
<feature type="binding site" evidence="7">
    <location>
        <position position="134"/>
    </location>
    <ligand>
        <name>Zn(2+)</name>
        <dbReference type="ChEBI" id="CHEBI:29105"/>
    </ligand>
</feature>
<keyword evidence="2" id="KW-0678">Repressor</keyword>
<evidence type="ECO:0000313" key="8">
    <source>
        <dbReference type="EMBL" id="SEH41488.1"/>
    </source>
</evidence>
<proteinExistence type="inferred from homology"/>
<keyword evidence="7" id="KW-0479">Metal-binding</keyword>
<comment type="cofactor">
    <cofactor evidence="7">
        <name>Zn(2+)</name>
        <dbReference type="ChEBI" id="CHEBI:29105"/>
    </cofactor>
    <text evidence="7">Binds 1 zinc ion per subunit.</text>
</comment>
<evidence type="ECO:0000313" key="9">
    <source>
        <dbReference type="Proteomes" id="UP000183190"/>
    </source>
</evidence>
<keyword evidence="6" id="KW-0804">Transcription</keyword>
<dbReference type="Pfam" id="PF01475">
    <property type="entry name" value="FUR"/>
    <property type="match status" value="1"/>
</dbReference>
<evidence type="ECO:0000256" key="6">
    <source>
        <dbReference type="ARBA" id="ARBA00023163"/>
    </source>
</evidence>
<dbReference type="PANTHER" id="PTHR33202:SF7">
    <property type="entry name" value="FERRIC UPTAKE REGULATION PROTEIN"/>
    <property type="match status" value="1"/>
</dbReference>
<dbReference type="InterPro" id="IPR043135">
    <property type="entry name" value="Fur_C"/>
</dbReference>
<organism evidence="8 9">
    <name type="scientific">Ruminococcus flavefaciens</name>
    <dbReference type="NCBI Taxonomy" id="1265"/>
    <lineage>
        <taxon>Bacteria</taxon>
        <taxon>Bacillati</taxon>
        <taxon>Bacillota</taxon>
        <taxon>Clostridia</taxon>
        <taxon>Eubacteriales</taxon>
        <taxon>Oscillospiraceae</taxon>
        <taxon>Ruminococcus</taxon>
    </lineage>
</organism>
<dbReference type="GO" id="GO:0003700">
    <property type="term" value="F:DNA-binding transcription factor activity"/>
    <property type="evidence" value="ECO:0007669"/>
    <property type="project" value="InterPro"/>
</dbReference>
<evidence type="ECO:0000256" key="5">
    <source>
        <dbReference type="ARBA" id="ARBA00023125"/>
    </source>
</evidence>
<dbReference type="GO" id="GO:0000976">
    <property type="term" value="F:transcription cis-regulatory region binding"/>
    <property type="evidence" value="ECO:0007669"/>
    <property type="project" value="TreeGrafter"/>
</dbReference>
<gene>
    <name evidence="8" type="ORF">SAMN02910265_00518</name>
</gene>
<dbReference type="InterPro" id="IPR036390">
    <property type="entry name" value="WH_DNA-bd_sf"/>
</dbReference>
<dbReference type="InterPro" id="IPR036388">
    <property type="entry name" value="WH-like_DNA-bd_sf"/>
</dbReference>
<reference evidence="8 9" key="1">
    <citation type="submission" date="2016-10" db="EMBL/GenBank/DDBJ databases">
        <authorList>
            <person name="de Groot N.N."/>
        </authorList>
    </citation>
    <scope>NUCLEOTIDE SEQUENCE [LARGE SCALE GENOMIC DNA]</scope>
    <source>
        <strain evidence="8 9">YAD2003</strain>
    </source>
</reference>
<evidence type="ECO:0000256" key="3">
    <source>
        <dbReference type="ARBA" id="ARBA00022833"/>
    </source>
</evidence>